<gene>
    <name evidence="2" type="ORF">LX83_002402</name>
</gene>
<feature type="transmembrane region" description="Helical" evidence="1">
    <location>
        <begin position="83"/>
        <end position="107"/>
    </location>
</feature>
<keyword evidence="1" id="KW-0812">Transmembrane</keyword>
<feature type="transmembrane region" description="Helical" evidence="1">
    <location>
        <begin position="135"/>
        <end position="154"/>
    </location>
</feature>
<dbReference type="AlphaFoldDB" id="A0AAE3KGK3"/>
<evidence type="ECO:0000256" key="1">
    <source>
        <dbReference type="SAM" id="Phobius"/>
    </source>
</evidence>
<feature type="transmembrane region" description="Helical" evidence="1">
    <location>
        <begin position="42"/>
        <end position="62"/>
    </location>
</feature>
<evidence type="ECO:0000313" key="3">
    <source>
        <dbReference type="Proteomes" id="UP001206128"/>
    </source>
</evidence>
<keyword evidence="3" id="KW-1185">Reference proteome</keyword>
<feature type="transmembrane region" description="Helical" evidence="1">
    <location>
        <begin position="113"/>
        <end position="130"/>
    </location>
</feature>
<dbReference type="RefSeq" id="WP_253770456.1">
    <property type="nucleotide sequence ID" value="NZ_JAMTCK010000005.1"/>
</dbReference>
<feature type="transmembrane region" description="Helical" evidence="1">
    <location>
        <begin position="160"/>
        <end position="183"/>
    </location>
</feature>
<evidence type="ECO:0000313" key="2">
    <source>
        <dbReference type="EMBL" id="MCP2165544.1"/>
    </source>
</evidence>
<accession>A0AAE3KGK3</accession>
<dbReference type="Proteomes" id="UP001206128">
    <property type="component" value="Unassembled WGS sequence"/>
</dbReference>
<keyword evidence="1" id="KW-0472">Membrane</keyword>
<name>A0AAE3KGK3_9PSEU</name>
<reference evidence="2" key="1">
    <citation type="submission" date="2022-06" db="EMBL/GenBank/DDBJ databases">
        <title>Genomic Encyclopedia of Archaeal and Bacterial Type Strains, Phase II (KMG-II): from individual species to whole genera.</title>
        <authorList>
            <person name="Goeker M."/>
        </authorList>
    </citation>
    <scope>NUCLEOTIDE SEQUENCE</scope>
    <source>
        <strain evidence="2">DSM 43935</strain>
    </source>
</reference>
<proteinExistence type="predicted"/>
<dbReference type="EMBL" id="JAMTCK010000005">
    <property type="protein sequence ID" value="MCP2165544.1"/>
    <property type="molecule type" value="Genomic_DNA"/>
</dbReference>
<sequence length="196" mass="19761">MADEHFTKGHLATLVVTSLIGVGFGAGWWFSAAPSVPGAATALVVAGVVVTLALVGWLVRIGRLGAGLPAGGGRERSPFGRRYGLAVLVMVVAIMAGARVLTGVFALPQAVPAWVLLVVGLHFVPFVGIFGSRRFLLLAVLLCAVAGLAAVLGGAAGLDWAWWAVPGFGGALVLWGTTAAALVDTAGVIGRRASAA</sequence>
<protein>
    <submittedName>
        <fullName evidence="2">Uncharacterized protein</fullName>
    </submittedName>
</protein>
<comment type="caution">
    <text evidence="2">The sequence shown here is derived from an EMBL/GenBank/DDBJ whole genome shotgun (WGS) entry which is preliminary data.</text>
</comment>
<keyword evidence="1" id="KW-1133">Transmembrane helix</keyword>
<organism evidence="2 3">
    <name type="scientific">Goodfellowiella coeruleoviolacea</name>
    <dbReference type="NCBI Taxonomy" id="334858"/>
    <lineage>
        <taxon>Bacteria</taxon>
        <taxon>Bacillati</taxon>
        <taxon>Actinomycetota</taxon>
        <taxon>Actinomycetes</taxon>
        <taxon>Pseudonocardiales</taxon>
        <taxon>Pseudonocardiaceae</taxon>
        <taxon>Goodfellowiella</taxon>
    </lineage>
</organism>
<feature type="transmembrane region" description="Helical" evidence="1">
    <location>
        <begin position="12"/>
        <end position="30"/>
    </location>
</feature>